<evidence type="ECO:0000256" key="4">
    <source>
        <dbReference type="ARBA" id="ARBA00004657"/>
    </source>
</evidence>
<keyword evidence="7" id="KW-0597">Phosphoprotein</keyword>
<evidence type="ECO:0000256" key="3">
    <source>
        <dbReference type="ARBA" id="ARBA00004544"/>
    </source>
</evidence>
<evidence type="ECO:0000256" key="2">
    <source>
        <dbReference type="ARBA" id="ARBA00004529"/>
    </source>
</evidence>
<comment type="subunit">
    <text evidence="14">Subunit of dynactin, a multiprotein complex part of a tripartite complex with dynein and a adapter, such as BICDL1, BICD2 or HOOK3. The dynactin complex is built around ACTR1A/ACTB filament and consists of an actin-related filament composed of a shoulder domain, a pointed end and a barbed end. Its length is defined by its flexible shoulder domain. The soulder is composed of 2 DCTN1 subunits, 4 DCTN2 and 2 DCTN3. The 4 DCNT2 (via N-terminus) bind the ACTR1A filament and act as molecular rulers to determine the length. The pointed end is important for binding dynein-dynactin cargo adapters. Consists of 4 subunits: ACTR10, DCNT4, DCTN5 and DCTN6. The barbed end is composed of a CAPZA1:CAPZB heterodimers, which binds ACTR1A/ACTB filament and dynactin and stabilizes dynactin. Interacts with ATP7B, but not ATP7A, in a copper-dependent manner. Interacts with ANK2; this interaction is required for localization at costameres. Interacts with N4BP2L1.</text>
</comment>
<dbReference type="RefSeq" id="XP_038060374.1">
    <property type="nucleotide sequence ID" value="XM_038204446.1"/>
</dbReference>
<dbReference type="GO" id="GO:0001725">
    <property type="term" value="C:stress fiber"/>
    <property type="evidence" value="ECO:0007669"/>
    <property type="project" value="UniProtKB-SubCell"/>
</dbReference>
<protein>
    <recommendedName>
        <fullName evidence="13">Dynactin subunit 4</fullName>
    </recommendedName>
</protein>
<dbReference type="EnsemblMetazoa" id="XM_038204446.1">
    <property type="protein sequence ID" value="XP_038060374.1"/>
    <property type="gene ID" value="LOC119731299"/>
</dbReference>
<dbReference type="GO" id="GO:0005813">
    <property type="term" value="C:centrosome"/>
    <property type="evidence" value="ECO:0007669"/>
    <property type="project" value="UniProtKB-SubCell"/>
</dbReference>
<proteinExistence type="inferred from homology"/>
<dbReference type="OMA" id="KIYFCRH"/>
<evidence type="ECO:0000256" key="6">
    <source>
        <dbReference type="ARBA" id="ARBA00022499"/>
    </source>
</evidence>
<comment type="subcellular location">
    <subcellularLocation>
        <location evidence="3">Cytoplasm</location>
        <location evidence="3">Cell cortex</location>
    </subcellularLocation>
    <subcellularLocation>
        <location evidence="1">Cytoplasm</location>
        <location evidence="1">Cytoskeleton</location>
        <location evidence="1">Microtubule organizing center</location>
        <location evidence="1">Centrosome</location>
    </subcellularLocation>
    <subcellularLocation>
        <location evidence="2">Cytoplasm</location>
        <location evidence="2">Cytoskeleton</location>
        <location evidence="2">Stress fiber</location>
    </subcellularLocation>
    <subcellularLocation>
        <location evidence="4">Cytoplasm</location>
        <location evidence="4">Myofibril</location>
    </subcellularLocation>
</comment>
<dbReference type="CTD" id="51164"/>
<dbReference type="Proteomes" id="UP000887568">
    <property type="component" value="Unplaced"/>
</dbReference>
<evidence type="ECO:0000256" key="10">
    <source>
        <dbReference type="ARBA" id="ARBA00023054"/>
    </source>
</evidence>
<dbReference type="GO" id="GO:0030016">
    <property type="term" value="C:myofibril"/>
    <property type="evidence" value="ECO:0007669"/>
    <property type="project" value="UniProtKB-SubCell"/>
</dbReference>
<evidence type="ECO:0000256" key="11">
    <source>
        <dbReference type="ARBA" id="ARBA00023212"/>
    </source>
</evidence>
<evidence type="ECO:0000313" key="15">
    <source>
        <dbReference type="EnsemblMetazoa" id="XP_038060374.1"/>
    </source>
</evidence>
<dbReference type="GO" id="GO:0005869">
    <property type="term" value="C:dynactin complex"/>
    <property type="evidence" value="ECO:0007669"/>
    <property type="project" value="InterPro"/>
</dbReference>
<keyword evidence="9" id="KW-0007">Acetylation</keyword>
<dbReference type="OrthoDB" id="283815at2759"/>
<evidence type="ECO:0000256" key="9">
    <source>
        <dbReference type="ARBA" id="ARBA00022990"/>
    </source>
</evidence>
<dbReference type="Pfam" id="PF05502">
    <property type="entry name" value="Dynactin_p62"/>
    <property type="match status" value="2"/>
</dbReference>
<keyword evidence="16" id="KW-1185">Reference proteome</keyword>
<evidence type="ECO:0000256" key="5">
    <source>
        <dbReference type="ARBA" id="ARBA00022490"/>
    </source>
</evidence>
<organism evidence="15 16">
    <name type="scientific">Patiria miniata</name>
    <name type="common">Bat star</name>
    <name type="synonym">Asterina miniata</name>
    <dbReference type="NCBI Taxonomy" id="46514"/>
    <lineage>
        <taxon>Eukaryota</taxon>
        <taxon>Metazoa</taxon>
        <taxon>Echinodermata</taxon>
        <taxon>Eleutherozoa</taxon>
        <taxon>Asterozoa</taxon>
        <taxon>Asteroidea</taxon>
        <taxon>Valvatacea</taxon>
        <taxon>Valvatida</taxon>
        <taxon>Asterinidae</taxon>
        <taxon>Patiria</taxon>
    </lineage>
</organism>
<dbReference type="GeneID" id="119731299"/>
<name>A0A914AAG1_PATMI</name>
<evidence type="ECO:0000256" key="14">
    <source>
        <dbReference type="ARBA" id="ARBA00093507"/>
    </source>
</evidence>
<reference evidence="15" key="1">
    <citation type="submission" date="2022-11" db="UniProtKB">
        <authorList>
            <consortium name="EnsemblMetazoa"/>
        </authorList>
    </citation>
    <scope>IDENTIFICATION</scope>
</reference>
<keyword evidence="6" id="KW-1017">Isopeptide bond</keyword>
<sequence length="459" mass="51939">MATLLGSQRVQILCTCGLSSPITKLYFCKHCLKLRCGRCVSHEVDSHYCPNCLENMPSAEARIKRNRCPNCLDCPSCKHTLSTRATSMAVPDASDPSKATTKKVYYLACGFCRWTSRDAGISDKEVASGAWVEPANEHTKRIRELLDFYRQLAGREKIEREKKKYTRRRTYFHIQEKLSAPTSSGTRRSSGLLTALSSFNLKEGEQAEEVTIKVIEPMEDADPVPAKYFTQPVILEKVPSIRQRFLQPEMSASIVNDLYPRHKHLLIKRSQRCRDCEHNLSKPEFNPSSIKFKIQLIAMHHIPDVRIFLVPKLNYQRESVVTLLLTNPVQNATTVQLEAPEKTDEDNDVATAKVIVPDEELILAAKDDTTEFDDSSSDTKDYDDKPEFVHFRKAHKLGILVKVTPLKAVGDVIIAFNLKYEYKNATPSLRSSTETQSEVETVWLEHPVSVNLGALAQNQ</sequence>
<dbReference type="AlphaFoldDB" id="A0A914AAG1"/>
<keyword evidence="8" id="KW-0832">Ubl conjugation</keyword>
<dbReference type="PANTHER" id="PTHR13034:SF2">
    <property type="entry name" value="DYNACTIN SUBUNIT 4"/>
    <property type="match status" value="1"/>
</dbReference>
<evidence type="ECO:0000256" key="1">
    <source>
        <dbReference type="ARBA" id="ARBA00004300"/>
    </source>
</evidence>
<evidence type="ECO:0000256" key="7">
    <source>
        <dbReference type="ARBA" id="ARBA00022553"/>
    </source>
</evidence>
<accession>A0A914AAG1</accession>
<evidence type="ECO:0000313" key="16">
    <source>
        <dbReference type="Proteomes" id="UP000887568"/>
    </source>
</evidence>
<keyword evidence="10" id="KW-0175">Coiled coil</keyword>
<dbReference type="PANTHER" id="PTHR13034">
    <property type="entry name" value="DYNACTIN P62 SUBUNIT"/>
    <property type="match status" value="1"/>
</dbReference>
<dbReference type="InterPro" id="IPR008603">
    <property type="entry name" value="DCTN4"/>
</dbReference>
<evidence type="ECO:0000256" key="8">
    <source>
        <dbReference type="ARBA" id="ARBA00022843"/>
    </source>
</evidence>
<keyword evidence="11" id="KW-0206">Cytoskeleton</keyword>
<comment type="similarity">
    <text evidence="12">Belongs to the dynactin subunit 4 family.</text>
</comment>
<evidence type="ECO:0000256" key="13">
    <source>
        <dbReference type="ARBA" id="ARBA00034864"/>
    </source>
</evidence>
<evidence type="ECO:0000256" key="12">
    <source>
        <dbReference type="ARBA" id="ARBA00034776"/>
    </source>
</evidence>
<keyword evidence="5" id="KW-0963">Cytoplasm</keyword>
<dbReference type="GO" id="GO:0005938">
    <property type="term" value="C:cell cortex"/>
    <property type="evidence" value="ECO:0007669"/>
    <property type="project" value="UniProtKB-SubCell"/>
</dbReference>